<protein>
    <submittedName>
        <fullName evidence="2">Uncharacterized protein</fullName>
    </submittedName>
</protein>
<name>A0A160MC48_9BACI</name>
<dbReference type="AlphaFoldDB" id="A0A160MC48"/>
<accession>A0A160MC48</accession>
<evidence type="ECO:0000313" key="3">
    <source>
        <dbReference type="Proteomes" id="UP000077856"/>
    </source>
</evidence>
<organism evidence="2 3">
    <name type="scientific">Cytobacillus oceanisediminis 2691</name>
    <dbReference type="NCBI Taxonomy" id="1196031"/>
    <lineage>
        <taxon>Bacteria</taxon>
        <taxon>Bacillati</taxon>
        <taxon>Bacillota</taxon>
        <taxon>Bacilli</taxon>
        <taxon>Bacillales</taxon>
        <taxon>Bacillaceae</taxon>
        <taxon>Cytobacillus</taxon>
    </lineage>
</organism>
<keyword evidence="1" id="KW-1133">Transmembrane helix</keyword>
<gene>
    <name evidence="2" type="ORF">A361_15320</name>
</gene>
<dbReference type="STRING" id="1196031.A361_15320"/>
<dbReference type="KEGG" id="bon:A361_15320"/>
<dbReference type="EMBL" id="CP015506">
    <property type="protein sequence ID" value="AND40462.1"/>
    <property type="molecule type" value="Genomic_DNA"/>
</dbReference>
<reference evidence="2 3" key="1">
    <citation type="submission" date="2016-04" db="EMBL/GenBank/DDBJ databases">
        <title>Complete genome sequence of Bacillus oceanisediminis strain 2691.</title>
        <authorList>
            <person name="Jeong H."/>
            <person name="Kim H.J."/>
            <person name="Lee D.-W."/>
        </authorList>
    </citation>
    <scope>NUCLEOTIDE SEQUENCE [LARGE SCALE GENOMIC DNA]</scope>
    <source>
        <strain evidence="2 3">2691</strain>
    </source>
</reference>
<keyword evidence="1" id="KW-0812">Transmembrane</keyword>
<sequence length="78" mass="8994">MASIYKWMLFLTLLSILKYGIKIFLVIKRVGAYIQDQLPNQASFSYLTKGAGLCNKNSARYYLMNLLIKSYVHNIKVV</sequence>
<evidence type="ECO:0000313" key="2">
    <source>
        <dbReference type="EMBL" id="AND40462.1"/>
    </source>
</evidence>
<proteinExistence type="predicted"/>
<evidence type="ECO:0000256" key="1">
    <source>
        <dbReference type="SAM" id="Phobius"/>
    </source>
</evidence>
<dbReference type="Proteomes" id="UP000077856">
    <property type="component" value="Chromosome"/>
</dbReference>
<keyword evidence="1" id="KW-0472">Membrane</keyword>
<feature type="transmembrane region" description="Helical" evidence="1">
    <location>
        <begin position="6"/>
        <end position="27"/>
    </location>
</feature>